<evidence type="ECO:0008006" key="3">
    <source>
        <dbReference type="Google" id="ProtNLM"/>
    </source>
</evidence>
<organism evidence="1 2">
    <name type="scientific">Gordonia liuliyuniae</name>
    <dbReference type="NCBI Taxonomy" id="2911517"/>
    <lineage>
        <taxon>Bacteria</taxon>
        <taxon>Bacillati</taxon>
        <taxon>Actinomycetota</taxon>
        <taxon>Actinomycetes</taxon>
        <taxon>Mycobacteriales</taxon>
        <taxon>Gordoniaceae</taxon>
        <taxon>Gordonia</taxon>
    </lineage>
</organism>
<protein>
    <recommendedName>
        <fullName evidence="3">Excreted virulence factor EspC, type VII ESX diderm</fullName>
    </recommendedName>
</protein>
<name>A0ABS9IXM4_9ACTN</name>
<accession>A0ABS9IXM4</accession>
<evidence type="ECO:0000313" key="1">
    <source>
        <dbReference type="EMBL" id="MCF8590261.1"/>
    </source>
</evidence>
<sequence length="105" mass="10593">MSNDVASEIAAWNARAAAARAAGVELEALSDSLRGVVSTNYFGVGCQEGFAVFAQLRLLVDHGTQSLSTLAASAESLADAALAADRNLRGTDSANAPANGQPNGS</sequence>
<evidence type="ECO:0000313" key="2">
    <source>
        <dbReference type="Proteomes" id="UP001200110"/>
    </source>
</evidence>
<comment type="caution">
    <text evidence="1">The sequence shown here is derived from an EMBL/GenBank/DDBJ whole genome shotgun (WGS) entry which is preliminary data.</text>
</comment>
<dbReference type="EMBL" id="JAKKOR010000013">
    <property type="protein sequence ID" value="MCF8590261.1"/>
    <property type="molecule type" value="Genomic_DNA"/>
</dbReference>
<dbReference type="RefSeq" id="WP_236999458.1">
    <property type="nucleotide sequence ID" value="NZ_JAKKOR010000013.1"/>
</dbReference>
<keyword evidence="2" id="KW-1185">Reference proteome</keyword>
<gene>
    <name evidence="1" type="ORF">L5G33_17545</name>
</gene>
<reference evidence="1 2" key="1">
    <citation type="submission" date="2022-01" db="EMBL/GenBank/DDBJ databases">
        <authorList>
            <person name="Huang Y."/>
        </authorList>
    </citation>
    <scope>NUCLEOTIDE SEQUENCE [LARGE SCALE GENOMIC DNA]</scope>
    <source>
        <strain evidence="1 2">HY366</strain>
    </source>
</reference>
<dbReference type="Proteomes" id="UP001200110">
    <property type="component" value="Unassembled WGS sequence"/>
</dbReference>
<proteinExistence type="predicted"/>